<dbReference type="Gene3D" id="3.40.190.10">
    <property type="entry name" value="Periplasmic binding protein-like II"/>
    <property type="match status" value="2"/>
</dbReference>
<gene>
    <name evidence="1" type="ORF">GCM10023322_28720</name>
</gene>
<dbReference type="SUPFAM" id="SSF53850">
    <property type="entry name" value="Periplasmic binding protein-like II"/>
    <property type="match status" value="1"/>
</dbReference>
<evidence type="ECO:0008006" key="3">
    <source>
        <dbReference type="Google" id="ProtNLM"/>
    </source>
</evidence>
<accession>A0ABP9RS99</accession>
<dbReference type="Proteomes" id="UP001501570">
    <property type="component" value="Unassembled WGS sequence"/>
</dbReference>
<dbReference type="RefSeq" id="WP_345629777.1">
    <property type="nucleotide sequence ID" value="NZ_BAABJQ010000007.1"/>
</dbReference>
<keyword evidence="2" id="KW-1185">Reference proteome</keyword>
<dbReference type="EMBL" id="BAABJQ010000007">
    <property type="protein sequence ID" value="GAA5185264.1"/>
    <property type="molecule type" value="Genomic_DNA"/>
</dbReference>
<evidence type="ECO:0000313" key="1">
    <source>
        <dbReference type="EMBL" id="GAA5185264.1"/>
    </source>
</evidence>
<proteinExistence type="predicted"/>
<reference evidence="2" key="1">
    <citation type="journal article" date="2019" name="Int. J. Syst. Evol. Microbiol.">
        <title>The Global Catalogue of Microorganisms (GCM) 10K type strain sequencing project: providing services to taxonomists for standard genome sequencing and annotation.</title>
        <authorList>
            <consortium name="The Broad Institute Genomics Platform"/>
            <consortium name="The Broad Institute Genome Sequencing Center for Infectious Disease"/>
            <person name="Wu L."/>
            <person name="Ma J."/>
        </authorList>
    </citation>
    <scope>NUCLEOTIDE SEQUENCE [LARGE SCALE GENOMIC DNA]</scope>
    <source>
        <strain evidence="2">JCM 18304</strain>
    </source>
</reference>
<comment type="caution">
    <text evidence="1">The sequence shown here is derived from an EMBL/GenBank/DDBJ whole genome shotgun (WGS) entry which is preliminary data.</text>
</comment>
<evidence type="ECO:0000313" key="2">
    <source>
        <dbReference type="Proteomes" id="UP001501570"/>
    </source>
</evidence>
<protein>
    <recommendedName>
        <fullName evidence="3">ABC transporter substrate-binding protein</fullName>
    </recommendedName>
</protein>
<sequence length="318" mass="32668">MVNPLPGRAAPMRLAVPDLISPSYFPLIAAVELGCIAARGVECELELRFPVLDAVQDLRAGKLDVLGGAAHTMFHGAPDGGGVRLFAALARHTYWFLVVRSDLGLRPGDPIEALCGLRIAAAPGPVDALVQLLEESGLPPGAVAIGPVPASTDGNTSFGVMAAEALAAGRIDGFWANGMGAEVAVRAGTGTVLIDARRGDGPAGLARFTFPGLMALEPANEAGSARLAAVLAGMMDAQARLREDPGLATEVGRRLFPAAEADLIAGLIARDAPFYEPAIGADDVVALVDFARRRGLTDLDLGADEVIAAGARDLWAAA</sequence>
<name>A0ABP9RS99_9ACTN</name>
<organism evidence="1 2">
    <name type="scientific">Rugosimonospora acidiphila</name>
    <dbReference type="NCBI Taxonomy" id="556531"/>
    <lineage>
        <taxon>Bacteria</taxon>
        <taxon>Bacillati</taxon>
        <taxon>Actinomycetota</taxon>
        <taxon>Actinomycetes</taxon>
        <taxon>Micromonosporales</taxon>
        <taxon>Micromonosporaceae</taxon>
        <taxon>Rugosimonospora</taxon>
    </lineage>
</organism>